<dbReference type="Proteomes" id="UP000429811">
    <property type="component" value="Unassembled WGS sequence"/>
</dbReference>
<dbReference type="Pfam" id="PF12953">
    <property type="entry name" value="DUF3842"/>
    <property type="match status" value="1"/>
</dbReference>
<sequence>METERRGQTMEILVIDGQGGRIGQQLIKAILTRYPQVEVTAIGTNSLATSAMLKGGASQGATGENALLVACRRADVILGPLGIVIADALMGEISPAMAVAVGQARARRILIPLNQCDNLVAGVAELPVARLLESAVGELGKLLPPAGGAE</sequence>
<proteinExistence type="predicted"/>
<organism evidence="2 3">
    <name type="scientific">Flavonifractor plautii</name>
    <name type="common">Fusobacterium plautii</name>
    <dbReference type="NCBI Taxonomy" id="292800"/>
    <lineage>
        <taxon>Bacteria</taxon>
        <taxon>Bacillati</taxon>
        <taxon>Bacillota</taxon>
        <taxon>Clostridia</taxon>
        <taxon>Eubacteriales</taxon>
        <taxon>Oscillospiraceae</taxon>
        <taxon>Flavonifractor</taxon>
    </lineage>
</organism>
<gene>
    <name evidence="2" type="ORF">GKE90_19030</name>
    <name evidence="1" type="ORF">GKE97_02175</name>
</gene>
<dbReference type="EMBL" id="WKPO01000042">
    <property type="protein sequence ID" value="MSB50756.1"/>
    <property type="molecule type" value="Genomic_DNA"/>
</dbReference>
<dbReference type="RefSeq" id="WP_021630578.1">
    <property type="nucleotide sequence ID" value="NZ_JBCJAQ010000034.1"/>
</dbReference>
<dbReference type="Proteomes" id="UP000434475">
    <property type="component" value="Unassembled WGS sequence"/>
</dbReference>
<name>A0A6I2RM40_FLAPL</name>
<evidence type="ECO:0000313" key="4">
    <source>
        <dbReference type="Proteomes" id="UP000434475"/>
    </source>
</evidence>
<evidence type="ECO:0000313" key="3">
    <source>
        <dbReference type="Proteomes" id="UP000429811"/>
    </source>
</evidence>
<reference evidence="3 4" key="1">
    <citation type="journal article" date="2019" name="Nat. Med.">
        <title>A library of human gut bacterial isolates paired with longitudinal multiomics data enables mechanistic microbiome research.</title>
        <authorList>
            <person name="Poyet M."/>
            <person name="Groussin M."/>
            <person name="Gibbons S.M."/>
            <person name="Avila-Pacheco J."/>
            <person name="Jiang X."/>
            <person name="Kearney S.M."/>
            <person name="Perrotta A.R."/>
            <person name="Berdy B."/>
            <person name="Zhao S."/>
            <person name="Lieberman T.D."/>
            <person name="Swanson P.K."/>
            <person name="Smith M."/>
            <person name="Roesemann S."/>
            <person name="Alexander J.E."/>
            <person name="Rich S.A."/>
            <person name="Livny J."/>
            <person name="Vlamakis H."/>
            <person name="Clish C."/>
            <person name="Bullock K."/>
            <person name="Deik A."/>
            <person name="Scott J."/>
            <person name="Pierce K.A."/>
            <person name="Xavier R.J."/>
            <person name="Alm E.J."/>
        </authorList>
    </citation>
    <scope>NUCLEOTIDE SEQUENCE [LARGE SCALE GENOMIC DNA]</scope>
    <source>
        <strain evidence="1 4">BIOML-A2</strain>
        <strain evidence="2 3">BIOML-A5</strain>
    </source>
</reference>
<dbReference type="EMBL" id="WKPR01000002">
    <property type="protein sequence ID" value="MSB18320.1"/>
    <property type="molecule type" value="Genomic_DNA"/>
</dbReference>
<evidence type="ECO:0000313" key="1">
    <source>
        <dbReference type="EMBL" id="MSB18320.1"/>
    </source>
</evidence>
<dbReference type="InterPro" id="IPR024208">
    <property type="entry name" value="DUF3842"/>
</dbReference>
<dbReference type="AlphaFoldDB" id="A0A6I2RM40"/>
<evidence type="ECO:0000313" key="2">
    <source>
        <dbReference type="EMBL" id="MSB50756.1"/>
    </source>
</evidence>
<accession>A0A6I2RM40</accession>
<comment type="caution">
    <text evidence="2">The sequence shown here is derived from an EMBL/GenBank/DDBJ whole genome shotgun (WGS) entry which is preliminary data.</text>
</comment>
<protein>
    <submittedName>
        <fullName evidence="2">DUF3842 family protein</fullName>
    </submittedName>
</protein>